<dbReference type="PANTHER" id="PTHR32382">
    <property type="entry name" value="FASCICLIN-LIKE ARABINOGALACTAN PROTEIN"/>
    <property type="match status" value="1"/>
</dbReference>
<dbReference type="GO" id="GO:0005886">
    <property type="term" value="C:plasma membrane"/>
    <property type="evidence" value="ECO:0007669"/>
    <property type="project" value="TreeGrafter"/>
</dbReference>
<organism evidence="1 2">
    <name type="scientific">Trifolium pratense</name>
    <name type="common">Red clover</name>
    <dbReference type="NCBI Taxonomy" id="57577"/>
    <lineage>
        <taxon>Eukaryota</taxon>
        <taxon>Viridiplantae</taxon>
        <taxon>Streptophyta</taxon>
        <taxon>Embryophyta</taxon>
        <taxon>Tracheophyta</taxon>
        <taxon>Spermatophyta</taxon>
        <taxon>Magnoliopsida</taxon>
        <taxon>eudicotyledons</taxon>
        <taxon>Gunneridae</taxon>
        <taxon>Pentapetalae</taxon>
        <taxon>rosids</taxon>
        <taxon>fabids</taxon>
        <taxon>Fabales</taxon>
        <taxon>Fabaceae</taxon>
        <taxon>Papilionoideae</taxon>
        <taxon>50 kb inversion clade</taxon>
        <taxon>NPAAA clade</taxon>
        <taxon>Hologalegina</taxon>
        <taxon>IRL clade</taxon>
        <taxon>Trifolieae</taxon>
        <taxon>Trifolium</taxon>
    </lineage>
</organism>
<protein>
    <submittedName>
        <fullName evidence="1">Fasciclin-like arabinogalactan protein 1-like</fullName>
    </submittedName>
</protein>
<reference evidence="1 2" key="2">
    <citation type="journal article" date="2017" name="Front. Plant Sci.">
        <title>Gene Classification and Mining of Molecular Markers Useful in Red Clover (Trifolium pratense) Breeding.</title>
        <authorList>
            <person name="Istvanek J."/>
            <person name="Dluhosova J."/>
            <person name="Dluhos P."/>
            <person name="Patkova L."/>
            <person name="Nedelnik J."/>
            <person name="Repkova J."/>
        </authorList>
    </citation>
    <scope>NUCLEOTIDE SEQUENCE [LARGE SCALE GENOMIC DNA]</scope>
    <source>
        <strain evidence="2">cv. Tatra</strain>
        <tissue evidence="1">Young leaves</tissue>
    </source>
</reference>
<comment type="caution">
    <text evidence="1">The sequence shown here is derived from an EMBL/GenBank/DDBJ whole genome shotgun (WGS) entry which is preliminary data.</text>
</comment>
<dbReference type="InterPro" id="IPR033254">
    <property type="entry name" value="Plant_FLA"/>
</dbReference>
<dbReference type="GO" id="GO:0048367">
    <property type="term" value="P:shoot system development"/>
    <property type="evidence" value="ECO:0007669"/>
    <property type="project" value="TreeGrafter"/>
</dbReference>
<dbReference type="GO" id="GO:0048364">
    <property type="term" value="P:root development"/>
    <property type="evidence" value="ECO:0007669"/>
    <property type="project" value="TreeGrafter"/>
</dbReference>
<sequence length="100" mass="11003">MSDLTSKHPSIYTIKNIISLHVFLDYFGTKKLHQITNRTTLAATMYQATGSAPGSSGFVNIIDLHGLVLDVDVPNHVMYNVLCFVNEAVNLDHCCYCGLA</sequence>
<dbReference type="EMBL" id="ASHM01009144">
    <property type="protein sequence ID" value="PNY17173.1"/>
    <property type="molecule type" value="Genomic_DNA"/>
</dbReference>
<dbReference type="AlphaFoldDB" id="A0A2K3PPF6"/>
<proteinExistence type="predicted"/>
<reference evidence="1 2" key="1">
    <citation type="journal article" date="2014" name="Am. J. Bot.">
        <title>Genome assembly and annotation for red clover (Trifolium pratense; Fabaceae).</title>
        <authorList>
            <person name="Istvanek J."/>
            <person name="Jaros M."/>
            <person name="Krenek A."/>
            <person name="Repkova J."/>
        </authorList>
    </citation>
    <scope>NUCLEOTIDE SEQUENCE [LARGE SCALE GENOMIC DNA]</scope>
    <source>
        <strain evidence="2">cv. Tatra</strain>
        <tissue evidence="1">Young leaves</tissue>
    </source>
</reference>
<gene>
    <name evidence="1" type="ORF">L195_g013911</name>
</gene>
<dbReference type="ExpressionAtlas" id="A0A2K3PPF6">
    <property type="expression patterns" value="baseline"/>
</dbReference>
<accession>A0A2K3PPF6</accession>
<evidence type="ECO:0000313" key="1">
    <source>
        <dbReference type="EMBL" id="PNY17173.1"/>
    </source>
</evidence>
<dbReference type="STRING" id="57577.A0A2K3PPF6"/>
<dbReference type="PANTHER" id="PTHR32382:SF4">
    <property type="entry name" value="FASCICLIN-LIKE ARABINOGALACTAN PROTEIN 1"/>
    <property type="match status" value="1"/>
</dbReference>
<dbReference type="Proteomes" id="UP000236291">
    <property type="component" value="Unassembled WGS sequence"/>
</dbReference>
<evidence type="ECO:0000313" key="2">
    <source>
        <dbReference type="Proteomes" id="UP000236291"/>
    </source>
</evidence>
<name>A0A2K3PPF6_TRIPR</name>